<feature type="transmembrane region" description="Helical" evidence="1">
    <location>
        <begin position="97"/>
        <end position="119"/>
    </location>
</feature>
<gene>
    <name evidence="2" type="ORF">PJF56_01760</name>
</gene>
<keyword evidence="1" id="KW-0472">Membrane</keyword>
<proteinExistence type="predicted"/>
<comment type="caution">
    <text evidence="2">The sequence shown here is derived from an EMBL/GenBank/DDBJ whole genome shotgun (WGS) entry which is preliminary data.</text>
</comment>
<keyword evidence="1" id="KW-1133">Transmembrane helix</keyword>
<sequence length="211" mass="24372">MDILIKLITPGPFALPSGFGLRVVSSWFVSHFILTFVIAFFAIVSGDLKDPDFGYLAYNGSLFGVALCFYGLLGIAIDYMRGNRPYYPGWYWYLYPWISAFYVVILLVIFLLSLLGVSLPEQQTRKLTRDRLHQALEQSSLQDLLENYGNAFEELKKREQAGKLDPAQAEVVRKLRTFDRSKYDRKITSLLSQEEFKRLFILMLIVMLIEE</sequence>
<dbReference type="EMBL" id="JAQPOK010000012">
    <property type="protein sequence ID" value="MDJ1177579.1"/>
    <property type="molecule type" value="Genomic_DNA"/>
</dbReference>
<reference evidence="2 3" key="1">
    <citation type="submission" date="2023-01" db="EMBL/GenBank/DDBJ databases">
        <title>Novel diversity within Roseofilum (Cyanobacteria; Desertifilaceae) from marine benthic mats with descriptions of four novel species.</title>
        <authorList>
            <person name="Wang Y."/>
            <person name="Berthold D.E."/>
            <person name="Hu J."/>
            <person name="Lefler F.W."/>
            <person name="Laughinghouse H.D. IV."/>
        </authorList>
    </citation>
    <scope>NUCLEOTIDE SEQUENCE [LARGE SCALE GENOMIC DNA]</scope>
    <source>
        <strain evidence="2 3">BLCC-M91</strain>
    </source>
</reference>
<dbReference type="Proteomes" id="UP001231370">
    <property type="component" value="Unassembled WGS sequence"/>
</dbReference>
<keyword evidence="1" id="KW-0812">Transmembrane</keyword>
<evidence type="ECO:0000313" key="3">
    <source>
        <dbReference type="Proteomes" id="UP001231370"/>
    </source>
</evidence>
<accession>A0ABT7BEI1</accession>
<protein>
    <recommendedName>
        <fullName evidence="4">DUF805 domain-containing protein</fullName>
    </recommendedName>
</protein>
<evidence type="ECO:0008006" key="4">
    <source>
        <dbReference type="Google" id="ProtNLM"/>
    </source>
</evidence>
<keyword evidence="3" id="KW-1185">Reference proteome</keyword>
<evidence type="ECO:0000313" key="2">
    <source>
        <dbReference type="EMBL" id="MDJ1177579.1"/>
    </source>
</evidence>
<dbReference type="RefSeq" id="WP_283760909.1">
    <property type="nucleotide sequence ID" value="NZ_JAQPOK010000012.1"/>
</dbReference>
<feature type="transmembrane region" description="Helical" evidence="1">
    <location>
        <begin position="24"/>
        <end position="44"/>
    </location>
</feature>
<evidence type="ECO:0000256" key="1">
    <source>
        <dbReference type="SAM" id="Phobius"/>
    </source>
</evidence>
<feature type="transmembrane region" description="Helical" evidence="1">
    <location>
        <begin position="56"/>
        <end position="77"/>
    </location>
</feature>
<name>A0ABT7BEI1_9CYAN</name>
<organism evidence="2 3">
    <name type="scientific">Roseofilum halophilum BLCC-M91</name>
    <dbReference type="NCBI Taxonomy" id="3022259"/>
    <lineage>
        <taxon>Bacteria</taxon>
        <taxon>Bacillati</taxon>
        <taxon>Cyanobacteriota</taxon>
        <taxon>Cyanophyceae</taxon>
        <taxon>Desertifilales</taxon>
        <taxon>Desertifilaceae</taxon>
        <taxon>Roseofilum</taxon>
        <taxon>Roseofilum halophilum</taxon>
    </lineage>
</organism>